<evidence type="ECO:0000256" key="6">
    <source>
        <dbReference type="ARBA" id="ARBA00022723"/>
    </source>
</evidence>
<dbReference type="SFLD" id="SFLDG01129">
    <property type="entry name" value="C1.5:_HAD__Beta-PGM__Phosphata"/>
    <property type="match status" value="1"/>
</dbReference>
<organism evidence="11 12">
    <name type="scientific">Alloyangia pacifica</name>
    <dbReference type="NCBI Taxonomy" id="311180"/>
    <lineage>
        <taxon>Bacteria</taxon>
        <taxon>Pseudomonadati</taxon>
        <taxon>Pseudomonadota</taxon>
        <taxon>Alphaproteobacteria</taxon>
        <taxon>Rhodobacterales</taxon>
        <taxon>Roseobacteraceae</taxon>
        <taxon>Alloyangia</taxon>
    </lineage>
</organism>
<evidence type="ECO:0000256" key="3">
    <source>
        <dbReference type="ARBA" id="ARBA00004818"/>
    </source>
</evidence>
<protein>
    <recommendedName>
        <fullName evidence="5 10">Phosphoglycolate phosphatase</fullName>
        <shortName evidence="10">PGP</shortName>
        <shortName evidence="10">PGPase</shortName>
        <ecNumber evidence="5 10">3.1.3.18</ecNumber>
    </recommendedName>
</protein>
<evidence type="ECO:0000256" key="1">
    <source>
        <dbReference type="ARBA" id="ARBA00000830"/>
    </source>
</evidence>
<feature type="binding site" evidence="10">
    <location>
        <position position="166"/>
    </location>
    <ligand>
        <name>Mg(2+)</name>
        <dbReference type="ChEBI" id="CHEBI:18420"/>
    </ligand>
</feature>
<dbReference type="GO" id="GO:0008967">
    <property type="term" value="F:phosphoglycolate phosphatase activity"/>
    <property type="evidence" value="ECO:0007669"/>
    <property type="project" value="UniProtKB-UniRule"/>
</dbReference>
<evidence type="ECO:0000256" key="10">
    <source>
        <dbReference type="HAMAP-Rule" id="MF_00495"/>
    </source>
</evidence>
<feature type="binding site" evidence="10">
    <location>
        <position position="8"/>
    </location>
    <ligand>
        <name>Mg(2+)</name>
        <dbReference type="ChEBI" id="CHEBI:18420"/>
    </ligand>
</feature>
<dbReference type="InterPro" id="IPR050155">
    <property type="entry name" value="HAD-like_hydrolase_sf"/>
</dbReference>
<evidence type="ECO:0000313" key="11">
    <source>
        <dbReference type="EMBL" id="SFS89810.1"/>
    </source>
</evidence>
<comment type="catalytic activity">
    <reaction evidence="1 10">
        <text>2-phosphoglycolate + H2O = glycolate + phosphate</text>
        <dbReference type="Rhea" id="RHEA:14369"/>
        <dbReference type="ChEBI" id="CHEBI:15377"/>
        <dbReference type="ChEBI" id="CHEBI:29805"/>
        <dbReference type="ChEBI" id="CHEBI:43474"/>
        <dbReference type="ChEBI" id="CHEBI:58033"/>
        <dbReference type="EC" id="3.1.3.18"/>
    </reaction>
</comment>
<dbReference type="Gene3D" id="1.10.150.240">
    <property type="entry name" value="Putative phosphatase, domain 2"/>
    <property type="match status" value="1"/>
</dbReference>
<evidence type="ECO:0000256" key="9">
    <source>
        <dbReference type="ARBA" id="ARBA00023277"/>
    </source>
</evidence>
<dbReference type="RefSeq" id="WP_092425156.1">
    <property type="nucleotide sequence ID" value="NZ_FNCL01000006.1"/>
</dbReference>
<dbReference type="UniPathway" id="UPA00865">
    <property type="reaction ID" value="UER00834"/>
</dbReference>
<dbReference type="HAMAP" id="MF_00495">
    <property type="entry name" value="GPH_hydrolase_bact"/>
    <property type="match status" value="1"/>
</dbReference>
<dbReference type="Pfam" id="PF13419">
    <property type="entry name" value="HAD_2"/>
    <property type="match status" value="1"/>
</dbReference>
<dbReference type="PANTHER" id="PTHR43434:SF1">
    <property type="entry name" value="PHOSPHOGLYCOLATE PHOSPHATASE"/>
    <property type="match status" value="1"/>
</dbReference>
<keyword evidence="9 10" id="KW-0119">Carbohydrate metabolism</keyword>
<dbReference type="GO" id="GO:0006281">
    <property type="term" value="P:DNA repair"/>
    <property type="evidence" value="ECO:0007669"/>
    <property type="project" value="TreeGrafter"/>
</dbReference>
<dbReference type="GO" id="GO:0005829">
    <property type="term" value="C:cytosol"/>
    <property type="evidence" value="ECO:0007669"/>
    <property type="project" value="TreeGrafter"/>
</dbReference>
<evidence type="ECO:0000256" key="4">
    <source>
        <dbReference type="ARBA" id="ARBA00006171"/>
    </source>
</evidence>
<dbReference type="NCBIfam" id="TIGR01549">
    <property type="entry name" value="HAD-SF-IA-v1"/>
    <property type="match status" value="1"/>
</dbReference>
<keyword evidence="7 10" id="KW-0378">Hydrolase</keyword>
<dbReference type="PRINTS" id="PR00413">
    <property type="entry name" value="HADHALOGNASE"/>
</dbReference>
<dbReference type="InterPro" id="IPR023214">
    <property type="entry name" value="HAD_sf"/>
</dbReference>
<evidence type="ECO:0000256" key="8">
    <source>
        <dbReference type="ARBA" id="ARBA00022842"/>
    </source>
</evidence>
<comment type="pathway">
    <text evidence="3 10">Organic acid metabolism; glycolate biosynthesis; glycolate from 2-phosphoglycolate: step 1/1.</text>
</comment>
<evidence type="ECO:0000256" key="2">
    <source>
        <dbReference type="ARBA" id="ARBA00001946"/>
    </source>
</evidence>
<comment type="cofactor">
    <cofactor evidence="2 10">
        <name>Mg(2+)</name>
        <dbReference type="ChEBI" id="CHEBI:18420"/>
    </cofactor>
</comment>
<feature type="binding site" evidence="10">
    <location>
        <position position="10"/>
    </location>
    <ligand>
        <name>Mg(2+)</name>
        <dbReference type="ChEBI" id="CHEBI:18420"/>
    </ligand>
</feature>
<proteinExistence type="inferred from homology"/>
<name>A0A1I6TKZ7_9RHOB</name>
<comment type="similarity">
    <text evidence="4 10">Belongs to the HAD-like hydrolase superfamily. CbbY/CbbZ/Gph/YieH family.</text>
</comment>
<dbReference type="InterPro" id="IPR037512">
    <property type="entry name" value="PGPase_prok"/>
</dbReference>
<sequence length="221" mass="23893">MLKSVVFDLDGTLIDSAPDLHRAANVVLRSEGLPEITFDQARSFIGKGASVLIARVVETVGLGDDPEAHPRLLGKFMQEYEREPALTVLYPGVIDALARLELLGCAMGLCTNKPEAPTHIALKHFGLDRHLRAVASADTLPVRKPDPAPLMKVMEDLGGPGLYVGDSEVDAETAERAGMPFALFTEGYRKAPLSDLTHAYAFDHWDQLPGIVAQHFGAIEA</sequence>
<dbReference type="Gene3D" id="3.40.50.1000">
    <property type="entry name" value="HAD superfamily/HAD-like"/>
    <property type="match status" value="1"/>
</dbReference>
<keyword evidence="12" id="KW-1185">Reference proteome</keyword>
<dbReference type="InterPro" id="IPR041492">
    <property type="entry name" value="HAD_2"/>
</dbReference>
<dbReference type="STRING" id="311180.SAMN04488050_106153"/>
<dbReference type="PANTHER" id="PTHR43434">
    <property type="entry name" value="PHOSPHOGLYCOLATE PHOSPHATASE"/>
    <property type="match status" value="1"/>
</dbReference>
<dbReference type="SFLD" id="SFLDS00003">
    <property type="entry name" value="Haloacid_Dehalogenase"/>
    <property type="match status" value="1"/>
</dbReference>
<dbReference type="InterPro" id="IPR036412">
    <property type="entry name" value="HAD-like_sf"/>
</dbReference>
<dbReference type="NCBIfam" id="TIGR01449">
    <property type="entry name" value="PGP_bact"/>
    <property type="match status" value="1"/>
</dbReference>
<dbReference type="EMBL" id="FOZW01000006">
    <property type="protein sequence ID" value="SFS89810.1"/>
    <property type="molecule type" value="Genomic_DNA"/>
</dbReference>
<dbReference type="Proteomes" id="UP000199392">
    <property type="component" value="Unassembled WGS sequence"/>
</dbReference>
<keyword evidence="6 10" id="KW-0479">Metal-binding</keyword>
<dbReference type="GO" id="GO:0046295">
    <property type="term" value="P:glycolate biosynthetic process"/>
    <property type="evidence" value="ECO:0007669"/>
    <property type="project" value="UniProtKB-UniRule"/>
</dbReference>
<dbReference type="EC" id="3.1.3.18" evidence="5 10"/>
<dbReference type="GO" id="GO:0005975">
    <property type="term" value="P:carbohydrate metabolic process"/>
    <property type="evidence" value="ECO:0007669"/>
    <property type="project" value="InterPro"/>
</dbReference>
<dbReference type="SUPFAM" id="SSF56784">
    <property type="entry name" value="HAD-like"/>
    <property type="match status" value="1"/>
</dbReference>
<accession>A0A1I6TKZ7</accession>
<evidence type="ECO:0000256" key="7">
    <source>
        <dbReference type="ARBA" id="ARBA00022801"/>
    </source>
</evidence>
<evidence type="ECO:0000313" key="12">
    <source>
        <dbReference type="Proteomes" id="UP000199392"/>
    </source>
</evidence>
<gene>
    <name evidence="11" type="ORF">SAMN04488050_106153</name>
</gene>
<evidence type="ECO:0000256" key="5">
    <source>
        <dbReference type="ARBA" id="ARBA00013078"/>
    </source>
</evidence>
<reference evidence="12" key="1">
    <citation type="submission" date="2016-10" db="EMBL/GenBank/DDBJ databases">
        <authorList>
            <person name="Varghese N."/>
            <person name="Submissions S."/>
        </authorList>
    </citation>
    <scope>NUCLEOTIDE SEQUENCE [LARGE SCALE GENOMIC DNA]</scope>
    <source>
        <strain evidence="12">DSM 26894</strain>
    </source>
</reference>
<dbReference type="GO" id="GO:0046872">
    <property type="term" value="F:metal ion binding"/>
    <property type="evidence" value="ECO:0007669"/>
    <property type="project" value="UniProtKB-KW"/>
</dbReference>
<dbReference type="OrthoDB" id="9793014at2"/>
<dbReference type="AlphaFoldDB" id="A0A1I6TKZ7"/>
<feature type="active site" description="Nucleophile" evidence="10">
    <location>
        <position position="8"/>
    </location>
</feature>
<comment type="function">
    <text evidence="10">Specifically catalyzes the dephosphorylation of 2-phosphoglycolate. Is involved in the dissimilation of the intracellular 2-phosphoglycolate formed during the DNA repair of 3'-phosphoglycolate ends, a major class of DNA lesions induced by oxidative stress.</text>
</comment>
<keyword evidence="8 10" id="KW-0460">Magnesium</keyword>
<dbReference type="InterPro" id="IPR023198">
    <property type="entry name" value="PGP-like_dom2"/>
</dbReference>
<dbReference type="InterPro" id="IPR006439">
    <property type="entry name" value="HAD-SF_hydro_IA"/>
</dbReference>